<reference evidence="1 2" key="1">
    <citation type="submission" date="2018-10" db="EMBL/GenBank/DDBJ databases">
        <title>Genomic Encyclopedia of Archaeal and Bacterial Type Strains, Phase II (KMG-II): from individual species to whole genera.</title>
        <authorList>
            <person name="Goeker M."/>
        </authorList>
    </citation>
    <scope>NUCLEOTIDE SEQUENCE [LARGE SCALE GENOMIC DNA]</scope>
    <source>
        <strain evidence="1 2">DSM 18602</strain>
    </source>
</reference>
<proteinExistence type="predicted"/>
<keyword evidence="2" id="KW-1185">Reference proteome</keyword>
<sequence>MLMASCFCYGQAKKAITDDARLNKCILENTAYFTFNGAEPAGEGWSRLENLFAQNQFVAWGEYHNSPLLSQLTGFALASASKNGYKTWCTETSPFAASQLTWIAKTSNPYDTIISFSKTNHLTPTFPFFESRADIQMLQTASKLNYRIWGIDQEFQLTFPYCISKIFAGVPNASKPLYKAVRDSLLAKWWMPDAKLLDSLRKVVKRPDLKHLIDEVEISRDIYNTGDSQTRATLMKRNFYNYFDALKSKNEKIFFKMGSNHLARGMNLETNLYDIGNTIFELSEHNGTGFANVYFMVRYWKDKDKVIDDIESDEHQNPKVFSRLYDREKWVTIDIRSLRRRIKNDGSLTLDTYKLIEKYDYVVISPEIL</sequence>
<evidence type="ECO:0000313" key="2">
    <source>
        <dbReference type="Proteomes" id="UP000268007"/>
    </source>
</evidence>
<dbReference type="AlphaFoldDB" id="A0A495J3K5"/>
<dbReference type="Proteomes" id="UP000268007">
    <property type="component" value="Unassembled WGS sequence"/>
</dbReference>
<evidence type="ECO:0008006" key="3">
    <source>
        <dbReference type="Google" id="ProtNLM"/>
    </source>
</evidence>
<protein>
    <recommendedName>
        <fullName evidence="3">Erythromycin esterase</fullName>
    </recommendedName>
</protein>
<comment type="caution">
    <text evidence="1">The sequence shown here is derived from an EMBL/GenBank/DDBJ whole genome shotgun (WGS) entry which is preliminary data.</text>
</comment>
<accession>A0A495J3K5</accession>
<name>A0A495J3K5_9SPHI</name>
<gene>
    <name evidence="1" type="ORF">BDD43_3760</name>
</gene>
<dbReference type="EMBL" id="RBKU01000001">
    <property type="protein sequence ID" value="RKR83550.1"/>
    <property type="molecule type" value="Genomic_DNA"/>
</dbReference>
<evidence type="ECO:0000313" key="1">
    <source>
        <dbReference type="EMBL" id="RKR83550.1"/>
    </source>
</evidence>
<organism evidence="1 2">
    <name type="scientific">Mucilaginibacter gracilis</name>
    <dbReference type="NCBI Taxonomy" id="423350"/>
    <lineage>
        <taxon>Bacteria</taxon>
        <taxon>Pseudomonadati</taxon>
        <taxon>Bacteroidota</taxon>
        <taxon>Sphingobacteriia</taxon>
        <taxon>Sphingobacteriales</taxon>
        <taxon>Sphingobacteriaceae</taxon>
        <taxon>Mucilaginibacter</taxon>
    </lineage>
</organism>